<evidence type="ECO:0000313" key="2">
    <source>
        <dbReference type="Proteomes" id="UP000001542"/>
    </source>
</evidence>
<protein>
    <submittedName>
        <fullName evidence="1">Uncharacterized protein</fullName>
    </submittedName>
</protein>
<dbReference type="VEuPathDB" id="TrichDB:TVAG_083730"/>
<accession>A2DM98</accession>
<reference evidence="1" key="1">
    <citation type="submission" date="2006-10" db="EMBL/GenBank/DDBJ databases">
        <authorList>
            <person name="Amadeo P."/>
            <person name="Zhao Q."/>
            <person name="Wortman J."/>
            <person name="Fraser-Liggett C."/>
            <person name="Carlton J."/>
        </authorList>
    </citation>
    <scope>NUCLEOTIDE SEQUENCE</scope>
    <source>
        <strain evidence="1">G3</strain>
    </source>
</reference>
<dbReference type="EMBL" id="DS113218">
    <property type="protein sequence ID" value="EAY18518.1"/>
    <property type="molecule type" value="Genomic_DNA"/>
</dbReference>
<dbReference type="RefSeq" id="XP_001579504.1">
    <property type="nucleotide sequence ID" value="XM_001579454.1"/>
</dbReference>
<dbReference type="Proteomes" id="UP000001542">
    <property type="component" value="Unassembled WGS sequence"/>
</dbReference>
<proteinExistence type="predicted"/>
<dbReference type="InParanoid" id="A2DM98"/>
<gene>
    <name evidence="1" type="ORF">TVAG_083730</name>
</gene>
<evidence type="ECO:0000313" key="1">
    <source>
        <dbReference type="EMBL" id="EAY18518.1"/>
    </source>
</evidence>
<name>A2DM98_TRIV3</name>
<sequence>MSSSAIKSMADENQTPRIEYIVKCVRNDVPDSEEILQAFQNRKDCHLLCLSYLNPSLFIGCSAFFADILTKFVTKNWDQLDIQTQKYFITATAIVFKLAYQYMAFNDENAISIHQLFVSILIRCLPNKYPAGLNTLLFFDKNNRMSYHHSLHSLYYLFQQVFESQQTSDDQKEVVKSFITQNQDKIIQIFNFAYDEGLDWQAISYASSSLLLMKDYIKSTVLKNLIKLNQTINRFMKVENDIENLGSILLYISAVISNFPNNESLKNYFEQFLDVILHYTENENLYSTYSKEVTDFLICFLVNHFEIFNFQKMPDLVDKSIKILECLWDSDFISSMISYCRFWKTILEKYNQISENKNLMEYYINHLPKYVEKVLPAFLPSREFQAEFPEQIELDKYLKESFRLIFISKSDCLINIINEKSNELKIEFDLSTLIALTSTITSISEHIKQNEANSNVISEVNNLFKEIIEKVKDDEENYIDTILLFTDFLKSFPILFSNDENDVQILIDSFRVQSEAICKEIVDLMSMETSENCLVPMFQKVKSNYYEIYSQITNNEQRSMSLSLLTDYFIKIDDKESISSEILFMMSKVSESKVDNMEELLNNALCLESIMMNSFNYCLENKIFDNLSTTEFLSKISEYLASVSTNDGENKSKCLQSTIISILLLFVKSEVNLDKSIIDHCKNKQIICSDKKLIQYVCDLYQKSDHFGIEIIEEILELVLLQDIPQILNESIVNLLEITVKDKNESEILSKNAQKILTKLSSIRNSQSLDLYLSIIKEIDSNHLGFEELLADMLSYIYKFYENDLIQKQCEIVRILLMKCQNDDKSEFLSSILQSLFQDDIGHKNDISNLINCLNDKQEFFVKLSSFLKCMPIVVSN</sequence>
<dbReference type="VEuPathDB" id="TrichDB:TVAGG3_0983570"/>
<dbReference type="AlphaFoldDB" id="A2DM98"/>
<reference evidence="1" key="2">
    <citation type="journal article" date="2007" name="Science">
        <title>Draft genome sequence of the sexually transmitted pathogen Trichomonas vaginalis.</title>
        <authorList>
            <person name="Carlton J.M."/>
            <person name="Hirt R.P."/>
            <person name="Silva J.C."/>
            <person name="Delcher A.L."/>
            <person name="Schatz M."/>
            <person name="Zhao Q."/>
            <person name="Wortman J.R."/>
            <person name="Bidwell S.L."/>
            <person name="Alsmark U.C.M."/>
            <person name="Besteiro S."/>
            <person name="Sicheritz-Ponten T."/>
            <person name="Noel C.J."/>
            <person name="Dacks J.B."/>
            <person name="Foster P.G."/>
            <person name="Simillion C."/>
            <person name="Van de Peer Y."/>
            <person name="Miranda-Saavedra D."/>
            <person name="Barton G.J."/>
            <person name="Westrop G.D."/>
            <person name="Mueller S."/>
            <person name="Dessi D."/>
            <person name="Fiori P.L."/>
            <person name="Ren Q."/>
            <person name="Paulsen I."/>
            <person name="Zhang H."/>
            <person name="Bastida-Corcuera F.D."/>
            <person name="Simoes-Barbosa A."/>
            <person name="Brown M.T."/>
            <person name="Hayes R.D."/>
            <person name="Mukherjee M."/>
            <person name="Okumura C.Y."/>
            <person name="Schneider R."/>
            <person name="Smith A.J."/>
            <person name="Vanacova S."/>
            <person name="Villalvazo M."/>
            <person name="Haas B.J."/>
            <person name="Pertea M."/>
            <person name="Feldblyum T.V."/>
            <person name="Utterback T.R."/>
            <person name="Shu C.L."/>
            <person name="Osoegawa K."/>
            <person name="de Jong P.J."/>
            <person name="Hrdy I."/>
            <person name="Horvathova L."/>
            <person name="Zubacova Z."/>
            <person name="Dolezal P."/>
            <person name="Malik S.B."/>
            <person name="Logsdon J.M. Jr."/>
            <person name="Henze K."/>
            <person name="Gupta A."/>
            <person name="Wang C.C."/>
            <person name="Dunne R.L."/>
            <person name="Upcroft J.A."/>
            <person name="Upcroft P."/>
            <person name="White O."/>
            <person name="Salzberg S.L."/>
            <person name="Tang P."/>
            <person name="Chiu C.-H."/>
            <person name="Lee Y.-S."/>
            <person name="Embley T.M."/>
            <person name="Coombs G.H."/>
            <person name="Mottram J.C."/>
            <person name="Tachezy J."/>
            <person name="Fraser-Liggett C.M."/>
            <person name="Johnson P.J."/>
        </authorList>
    </citation>
    <scope>NUCLEOTIDE SEQUENCE [LARGE SCALE GENOMIC DNA]</scope>
    <source>
        <strain evidence="1">G3</strain>
    </source>
</reference>
<dbReference type="KEGG" id="tva:5464028"/>
<keyword evidence="2" id="KW-1185">Reference proteome</keyword>
<organism evidence="1 2">
    <name type="scientific">Trichomonas vaginalis (strain ATCC PRA-98 / G3)</name>
    <dbReference type="NCBI Taxonomy" id="412133"/>
    <lineage>
        <taxon>Eukaryota</taxon>
        <taxon>Metamonada</taxon>
        <taxon>Parabasalia</taxon>
        <taxon>Trichomonadida</taxon>
        <taxon>Trichomonadidae</taxon>
        <taxon>Trichomonas</taxon>
    </lineage>
</organism>